<dbReference type="PANTHER" id="PTHR33577">
    <property type="entry name" value="STERIGMATOCYSTIN BIOSYNTHESIS PEROXIDASE STCC-RELATED"/>
    <property type="match status" value="1"/>
</dbReference>
<dbReference type="GO" id="GO:0004601">
    <property type="term" value="F:peroxidase activity"/>
    <property type="evidence" value="ECO:0007669"/>
    <property type="project" value="UniProtKB-KW"/>
</dbReference>
<evidence type="ECO:0000256" key="5">
    <source>
        <dbReference type="ARBA" id="ARBA00023002"/>
    </source>
</evidence>
<evidence type="ECO:0000313" key="11">
    <source>
        <dbReference type="Proteomes" id="UP000307440"/>
    </source>
</evidence>
<keyword evidence="11" id="KW-1185">Reference proteome</keyword>
<dbReference type="EMBL" id="ML210200">
    <property type="protein sequence ID" value="TFK24484.1"/>
    <property type="molecule type" value="Genomic_DNA"/>
</dbReference>
<name>A0A5C3KVM3_COPMA</name>
<protein>
    <submittedName>
        <fullName evidence="10">Cloroperoxidase</fullName>
    </submittedName>
</protein>
<dbReference type="SUPFAM" id="SSF47571">
    <property type="entry name" value="Cloroperoxidase"/>
    <property type="match status" value="1"/>
</dbReference>
<evidence type="ECO:0000256" key="1">
    <source>
        <dbReference type="ARBA" id="ARBA00001970"/>
    </source>
</evidence>
<evidence type="ECO:0000256" key="4">
    <source>
        <dbReference type="ARBA" id="ARBA00022723"/>
    </source>
</evidence>
<evidence type="ECO:0000313" key="10">
    <source>
        <dbReference type="EMBL" id="TFK24484.1"/>
    </source>
</evidence>
<comment type="similarity">
    <text evidence="7">Belongs to the chloroperoxidase family.</text>
</comment>
<dbReference type="OrthoDB" id="2542103at2759"/>
<evidence type="ECO:0000256" key="3">
    <source>
        <dbReference type="ARBA" id="ARBA00022617"/>
    </source>
</evidence>
<evidence type="ECO:0000256" key="7">
    <source>
        <dbReference type="ARBA" id="ARBA00025795"/>
    </source>
</evidence>
<dbReference type="InterPro" id="IPR000028">
    <property type="entry name" value="Chloroperoxidase"/>
</dbReference>
<keyword evidence="6" id="KW-0408">Iron</keyword>
<evidence type="ECO:0000256" key="6">
    <source>
        <dbReference type="ARBA" id="ARBA00023004"/>
    </source>
</evidence>
<feature type="chain" id="PRO_5022748512" evidence="8">
    <location>
        <begin position="24"/>
        <end position="377"/>
    </location>
</feature>
<dbReference type="PANTHER" id="PTHR33577:SF16">
    <property type="entry name" value="HEME HALOPEROXIDASE FAMILY PROFILE DOMAIN-CONTAINING PROTEIN"/>
    <property type="match status" value="1"/>
</dbReference>
<sequence>MNLLTLVQAAVVSVTLFSQESLAFPQHVPLAGLAEHEVQSMTPMLKAVIPPSPPGPLKFDGLKLVDDSKHPWMPLKRGDLRGPCPGLNTLASHGYLPRNGVATPSQIITAVQEGFNMENKLAQLTTYFAMIGDGNLITDLVSIGAKTPLTGMDPPPPAIVGGMHNHGTFEGDASLIRGDAFFGDNHSFNQTLFDQFKEFSQKYGNGFYNLTVAAELRFHRIQQGVATNPQFSFFGLRHLTAYAEATFPASLFVDGRKQGRDVGQLDMKSAESFFKDMRFPKGFHRSSSPVVIAGLGDLFAAHPFMPGKNNGTHVDSFVVDDSLGSLLDVCSIYTGFVSSTVRTLYPNPTGVLRRNLELNLQFLFEGLSNFGCNQIFL</sequence>
<dbReference type="Proteomes" id="UP000307440">
    <property type="component" value="Unassembled WGS sequence"/>
</dbReference>
<feature type="domain" description="Heme haloperoxidase family profile" evidence="9">
    <location>
        <begin position="68"/>
        <end position="300"/>
    </location>
</feature>
<evidence type="ECO:0000256" key="8">
    <source>
        <dbReference type="SAM" id="SignalP"/>
    </source>
</evidence>
<keyword evidence="2 10" id="KW-0575">Peroxidase</keyword>
<comment type="cofactor">
    <cofactor evidence="1">
        <name>heme b</name>
        <dbReference type="ChEBI" id="CHEBI:60344"/>
    </cofactor>
</comment>
<reference evidence="10 11" key="1">
    <citation type="journal article" date="2019" name="Nat. Ecol. Evol.">
        <title>Megaphylogeny resolves global patterns of mushroom evolution.</title>
        <authorList>
            <person name="Varga T."/>
            <person name="Krizsan K."/>
            <person name="Foldi C."/>
            <person name="Dima B."/>
            <person name="Sanchez-Garcia M."/>
            <person name="Sanchez-Ramirez S."/>
            <person name="Szollosi G.J."/>
            <person name="Szarkandi J.G."/>
            <person name="Papp V."/>
            <person name="Albert L."/>
            <person name="Andreopoulos W."/>
            <person name="Angelini C."/>
            <person name="Antonin V."/>
            <person name="Barry K.W."/>
            <person name="Bougher N.L."/>
            <person name="Buchanan P."/>
            <person name="Buyck B."/>
            <person name="Bense V."/>
            <person name="Catcheside P."/>
            <person name="Chovatia M."/>
            <person name="Cooper J."/>
            <person name="Damon W."/>
            <person name="Desjardin D."/>
            <person name="Finy P."/>
            <person name="Geml J."/>
            <person name="Haridas S."/>
            <person name="Hughes K."/>
            <person name="Justo A."/>
            <person name="Karasinski D."/>
            <person name="Kautmanova I."/>
            <person name="Kiss B."/>
            <person name="Kocsube S."/>
            <person name="Kotiranta H."/>
            <person name="LaButti K.M."/>
            <person name="Lechner B.E."/>
            <person name="Liimatainen K."/>
            <person name="Lipzen A."/>
            <person name="Lukacs Z."/>
            <person name="Mihaltcheva S."/>
            <person name="Morgado L.N."/>
            <person name="Niskanen T."/>
            <person name="Noordeloos M.E."/>
            <person name="Ohm R.A."/>
            <person name="Ortiz-Santana B."/>
            <person name="Ovrebo C."/>
            <person name="Racz N."/>
            <person name="Riley R."/>
            <person name="Savchenko A."/>
            <person name="Shiryaev A."/>
            <person name="Soop K."/>
            <person name="Spirin V."/>
            <person name="Szebenyi C."/>
            <person name="Tomsovsky M."/>
            <person name="Tulloss R.E."/>
            <person name="Uehling J."/>
            <person name="Grigoriev I.V."/>
            <person name="Vagvolgyi C."/>
            <person name="Papp T."/>
            <person name="Martin F.M."/>
            <person name="Miettinen O."/>
            <person name="Hibbett D.S."/>
            <person name="Nagy L.G."/>
        </authorList>
    </citation>
    <scope>NUCLEOTIDE SEQUENCE [LARGE SCALE GENOMIC DNA]</scope>
    <source>
        <strain evidence="10 11">CBS 121175</strain>
    </source>
</reference>
<keyword evidence="5" id="KW-0560">Oxidoreductase</keyword>
<dbReference type="AlphaFoldDB" id="A0A5C3KVM3"/>
<gene>
    <name evidence="10" type="ORF">FA15DRAFT_592396</name>
</gene>
<accession>A0A5C3KVM3</accession>
<keyword evidence="8" id="KW-0732">Signal</keyword>
<dbReference type="GO" id="GO:0046872">
    <property type="term" value="F:metal ion binding"/>
    <property type="evidence" value="ECO:0007669"/>
    <property type="project" value="UniProtKB-KW"/>
</dbReference>
<proteinExistence type="inferred from homology"/>
<keyword evidence="3" id="KW-0349">Heme</keyword>
<organism evidence="10 11">
    <name type="scientific">Coprinopsis marcescibilis</name>
    <name type="common">Agaric fungus</name>
    <name type="synonym">Psathyrella marcescibilis</name>
    <dbReference type="NCBI Taxonomy" id="230819"/>
    <lineage>
        <taxon>Eukaryota</taxon>
        <taxon>Fungi</taxon>
        <taxon>Dikarya</taxon>
        <taxon>Basidiomycota</taxon>
        <taxon>Agaricomycotina</taxon>
        <taxon>Agaricomycetes</taxon>
        <taxon>Agaricomycetidae</taxon>
        <taxon>Agaricales</taxon>
        <taxon>Agaricineae</taxon>
        <taxon>Psathyrellaceae</taxon>
        <taxon>Coprinopsis</taxon>
    </lineage>
</organism>
<keyword evidence="4" id="KW-0479">Metal-binding</keyword>
<evidence type="ECO:0000259" key="9">
    <source>
        <dbReference type="PROSITE" id="PS51405"/>
    </source>
</evidence>
<dbReference type="PROSITE" id="PS51405">
    <property type="entry name" value="HEME_HALOPEROXIDASE"/>
    <property type="match status" value="1"/>
</dbReference>
<feature type="signal peptide" evidence="8">
    <location>
        <begin position="1"/>
        <end position="23"/>
    </location>
</feature>
<dbReference type="Gene3D" id="1.10.489.10">
    <property type="entry name" value="Chloroperoxidase-like"/>
    <property type="match status" value="1"/>
</dbReference>
<dbReference type="Pfam" id="PF01328">
    <property type="entry name" value="Peroxidase_2"/>
    <property type="match status" value="1"/>
</dbReference>
<dbReference type="InterPro" id="IPR036851">
    <property type="entry name" value="Chloroperoxidase-like_sf"/>
</dbReference>
<evidence type="ECO:0000256" key="2">
    <source>
        <dbReference type="ARBA" id="ARBA00022559"/>
    </source>
</evidence>